<organism evidence="2 3">
    <name type="scientific">Trebonia kvetii</name>
    <dbReference type="NCBI Taxonomy" id="2480626"/>
    <lineage>
        <taxon>Bacteria</taxon>
        <taxon>Bacillati</taxon>
        <taxon>Actinomycetota</taxon>
        <taxon>Actinomycetes</taxon>
        <taxon>Streptosporangiales</taxon>
        <taxon>Treboniaceae</taxon>
        <taxon>Trebonia</taxon>
    </lineage>
</organism>
<keyword evidence="3" id="KW-1185">Reference proteome</keyword>
<dbReference type="Pfam" id="PF12697">
    <property type="entry name" value="Abhydrolase_6"/>
    <property type="match status" value="1"/>
</dbReference>
<comment type="caution">
    <text evidence="2">The sequence shown here is derived from an EMBL/GenBank/DDBJ whole genome shotgun (WGS) entry which is preliminary data.</text>
</comment>
<dbReference type="OrthoDB" id="9135783at2"/>
<protein>
    <submittedName>
        <fullName evidence="2">Alpha/beta hydrolase</fullName>
    </submittedName>
</protein>
<dbReference type="Gene3D" id="3.40.50.1820">
    <property type="entry name" value="alpha/beta hydrolase"/>
    <property type="match status" value="1"/>
</dbReference>
<dbReference type="AlphaFoldDB" id="A0A6P2C6U1"/>
<gene>
    <name evidence="2" type="ORF">EAS64_01105</name>
</gene>
<dbReference type="SUPFAM" id="SSF53474">
    <property type="entry name" value="alpha/beta-Hydrolases"/>
    <property type="match status" value="1"/>
</dbReference>
<keyword evidence="2" id="KW-0378">Hydrolase</keyword>
<evidence type="ECO:0000313" key="2">
    <source>
        <dbReference type="EMBL" id="TVZ06086.1"/>
    </source>
</evidence>
<sequence>MGSSAARNVVLVHGGFVDGSGWQGVYDALSRDGFRVAVVQNPTLSLDGDVAATKRILDALDGPAVLVGHSYGGAIITEAGTHPNVAALAYICAFAPDANESVNTLIAGFPTDGPQPPILPPKDGFLLLDREKFHGSFAGDLPDDLAAFMADSQVPWGVDALGGVVTDPGWRAKPSWYLVTAEDRMIPPSAQHAMASRIGATVSEVAASHAVYVSQPDAVAKVIVEAAAGTTH</sequence>
<dbReference type="GO" id="GO:0016787">
    <property type="term" value="F:hydrolase activity"/>
    <property type="evidence" value="ECO:0007669"/>
    <property type="project" value="UniProtKB-KW"/>
</dbReference>
<evidence type="ECO:0000259" key="1">
    <source>
        <dbReference type="Pfam" id="PF12697"/>
    </source>
</evidence>
<dbReference type="InterPro" id="IPR029058">
    <property type="entry name" value="AB_hydrolase_fold"/>
</dbReference>
<dbReference type="EMBL" id="RPFW01000001">
    <property type="protein sequence ID" value="TVZ06086.1"/>
    <property type="molecule type" value="Genomic_DNA"/>
</dbReference>
<name>A0A6P2C6U1_9ACTN</name>
<accession>A0A6P2C6U1</accession>
<dbReference type="RefSeq" id="WP_145850840.1">
    <property type="nucleotide sequence ID" value="NZ_RPFW01000001.1"/>
</dbReference>
<feature type="domain" description="AB hydrolase-1" evidence="1">
    <location>
        <begin position="9"/>
        <end position="221"/>
    </location>
</feature>
<dbReference type="PANTHER" id="PTHR37017:SF11">
    <property type="entry name" value="ESTERASE_LIPASE_THIOESTERASE DOMAIN-CONTAINING PROTEIN"/>
    <property type="match status" value="1"/>
</dbReference>
<dbReference type="InterPro" id="IPR052897">
    <property type="entry name" value="Sec-Metab_Biosynth_Hydrolase"/>
</dbReference>
<dbReference type="InterPro" id="IPR000073">
    <property type="entry name" value="AB_hydrolase_1"/>
</dbReference>
<reference evidence="2 3" key="1">
    <citation type="submission" date="2018-11" db="EMBL/GenBank/DDBJ databases">
        <title>Trebonia kvetii gen.nov., sp.nov., a novel acidophilic actinobacterium, and proposal of the new actinobacterial family Treboniaceae fam. nov.</title>
        <authorList>
            <person name="Rapoport D."/>
            <person name="Sagova-Mareckova M."/>
            <person name="Sedlacek I."/>
            <person name="Provaznik J."/>
            <person name="Kralova S."/>
            <person name="Pavlinic D."/>
            <person name="Benes V."/>
            <person name="Kopecky J."/>
        </authorList>
    </citation>
    <scope>NUCLEOTIDE SEQUENCE [LARGE SCALE GENOMIC DNA]</scope>
    <source>
        <strain evidence="2 3">15Tr583</strain>
    </source>
</reference>
<dbReference type="PANTHER" id="PTHR37017">
    <property type="entry name" value="AB HYDROLASE-1 DOMAIN-CONTAINING PROTEIN-RELATED"/>
    <property type="match status" value="1"/>
</dbReference>
<dbReference type="Proteomes" id="UP000460272">
    <property type="component" value="Unassembled WGS sequence"/>
</dbReference>
<proteinExistence type="predicted"/>
<evidence type="ECO:0000313" key="3">
    <source>
        <dbReference type="Proteomes" id="UP000460272"/>
    </source>
</evidence>